<evidence type="ECO:0000256" key="3">
    <source>
        <dbReference type="ARBA" id="ARBA00022679"/>
    </source>
</evidence>
<evidence type="ECO:0000313" key="6">
    <source>
        <dbReference type="Proteomes" id="UP000233387"/>
    </source>
</evidence>
<reference evidence="5 6" key="1">
    <citation type="submission" date="2017-06" db="EMBL/GenBank/DDBJ databases">
        <title>Raineya orbicola gen. nov., sp. nov. a slightly thermophilic bacterium of the phylum Bacteroidetes and the description of Raineyaceae fam. nov.</title>
        <authorList>
            <person name="Albuquerque L."/>
            <person name="Polonia A.R.M."/>
            <person name="Barroso C."/>
            <person name="Froufe H.J.C."/>
            <person name="Lage O."/>
            <person name="Lobo-Da-Cunha A."/>
            <person name="Egas C."/>
            <person name="Da Costa M.S."/>
        </authorList>
    </citation>
    <scope>NUCLEOTIDE SEQUENCE [LARGE SCALE GENOMIC DNA]</scope>
    <source>
        <strain evidence="5 6">SPSPC-11</strain>
    </source>
</reference>
<dbReference type="EMBL" id="NKXO01000002">
    <property type="protein sequence ID" value="PKQ70811.1"/>
    <property type="molecule type" value="Genomic_DNA"/>
</dbReference>
<protein>
    <submittedName>
        <fullName evidence="5">Putative glycosyltransferase</fullName>
    </submittedName>
</protein>
<gene>
    <name evidence="5" type="ORF">Rain11_0157</name>
</gene>
<dbReference type="Pfam" id="PF00535">
    <property type="entry name" value="Glycos_transf_2"/>
    <property type="match status" value="1"/>
</dbReference>
<evidence type="ECO:0000256" key="1">
    <source>
        <dbReference type="ARBA" id="ARBA00006739"/>
    </source>
</evidence>
<dbReference type="SUPFAM" id="SSF53448">
    <property type="entry name" value="Nucleotide-diphospho-sugar transferases"/>
    <property type="match status" value="1"/>
</dbReference>
<dbReference type="CDD" id="cd04186">
    <property type="entry name" value="GT_2_like_c"/>
    <property type="match status" value="1"/>
</dbReference>
<accession>A0A2N3IKK0</accession>
<dbReference type="InterPro" id="IPR001173">
    <property type="entry name" value="Glyco_trans_2-like"/>
</dbReference>
<dbReference type="PANTHER" id="PTHR43179:SF12">
    <property type="entry name" value="GALACTOFURANOSYLTRANSFERASE GLFT2"/>
    <property type="match status" value="1"/>
</dbReference>
<keyword evidence="2" id="KW-0328">Glycosyltransferase</keyword>
<keyword evidence="3 5" id="KW-0808">Transferase</keyword>
<dbReference type="OrthoDB" id="9771846at2"/>
<evidence type="ECO:0000256" key="2">
    <source>
        <dbReference type="ARBA" id="ARBA00022676"/>
    </source>
</evidence>
<dbReference type="RefSeq" id="WP_101357469.1">
    <property type="nucleotide sequence ID" value="NZ_NKXO01000002.1"/>
</dbReference>
<name>A0A2N3IKK0_9BACT</name>
<evidence type="ECO:0000259" key="4">
    <source>
        <dbReference type="Pfam" id="PF00535"/>
    </source>
</evidence>
<dbReference type="Proteomes" id="UP000233387">
    <property type="component" value="Unassembled WGS sequence"/>
</dbReference>
<comment type="similarity">
    <text evidence="1">Belongs to the glycosyltransferase 2 family.</text>
</comment>
<evidence type="ECO:0000313" key="5">
    <source>
        <dbReference type="EMBL" id="PKQ70811.1"/>
    </source>
</evidence>
<comment type="caution">
    <text evidence="5">The sequence shown here is derived from an EMBL/GenBank/DDBJ whole genome shotgun (WGS) entry which is preliminary data.</text>
</comment>
<dbReference type="AlphaFoldDB" id="A0A2N3IKK0"/>
<proteinExistence type="inferred from homology"/>
<dbReference type="GO" id="GO:0016757">
    <property type="term" value="F:glycosyltransferase activity"/>
    <property type="evidence" value="ECO:0007669"/>
    <property type="project" value="UniProtKB-KW"/>
</dbReference>
<dbReference type="InterPro" id="IPR029044">
    <property type="entry name" value="Nucleotide-diphossugar_trans"/>
</dbReference>
<keyword evidence="6" id="KW-1185">Reference proteome</keyword>
<sequence>MNSLAQTAVVILNYNGKHWLEKFLPSVIAHSAEAQIIVADNASTDNSVDFLRLSFPQVKLICFEQNLGFCKGYNEALKQIEAKYFVLLNSDIEVSSNWLLPLIDFLEKNSEVIVVQPKIKSFYQKTYFEYAGASGGFLDKWGYAFCRGRIFDTCEKDEGQYNEPCEIFWATGACMVVRAEWWHKLGGFDENLFAHFEEIDFCWRVQRTGGKVFCVAESEVFHVGGGTLNASNPRKTFLNYRNNLIVLAKNLPFPQCFYKVFIRLFLDGLSAMLFLKKGEWKHIWAIIKAHWAFYAYLLFAKKQKQKLPQKVTLPKISIVWAYFVKGRKTFQEIFSATSLAK</sequence>
<feature type="domain" description="Glycosyltransferase 2-like" evidence="4">
    <location>
        <begin position="9"/>
        <end position="178"/>
    </location>
</feature>
<dbReference type="Gene3D" id="3.90.550.10">
    <property type="entry name" value="Spore Coat Polysaccharide Biosynthesis Protein SpsA, Chain A"/>
    <property type="match status" value="1"/>
</dbReference>
<dbReference type="PANTHER" id="PTHR43179">
    <property type="entry name" value="RHAMNOSYLTRANSFERASE WBBL"/>
    <property type="match status" value="1"/>
</dbReference>
<organism evidence="5 6">
    <name type="scientific">Raineya orbicola</name>
    <dbReference type="NCBI Taxonomy" id="2016530"/>
    <lineage>
        <taxon>Bacteria</taxon>
        <taxon>Pseudomonadati</taxon>
        <taxon>Bacteroidota</taxon>
        <taxon>Cytophagia</taxon>
        <taxon>Cytophagales</taxon>
        <taxon>Raineyaceae</taxon>
        <taxon>Raineya</taxon>
    </lineage>
</organism>